<dbReference type="Proteomes" id="UP000018979">
    <property type="component" value="Chromosome I"/>
</dbReference>
<evidence type="ECO:0000256" key="2">
    <source>
        <dbReference type="ARBA" id="ARBA00022679"/>
    </source>
</evidence>
<dbReference type="InterPro" id="IPR008593">
    <property type="entry name" value="Dam_MeTrfase"/>
</dbReference>
<dbReference type="GO" id="GO:0032259">
    <property type="term" value="P:methylation"/>
    <property type="evidence" value="ECO:0007669"/>
    <property type="project" value="UniProtKB-KW"/>
</dbReference>
<organism evidence="3 4">
    <name type="scientific">Serratia marcescens subsp. marcescens Db11</name>
    <dbReference type="NCBI Taxonomy" id="273526"/>
    <lineage>
        <taxon>Bacteria</taxon>
        <taxon>Pseudomonadati</taxon>
        <taxon>Pseudomonadota</taxon>
        <taxon>Gammaproteobacteria</taxon>
        <taxon>Enterobacterales</taxon>
        <taxon>Yersiniaceae</taxon>
        <taxon>Serratia</taxon>
    </lineage>
</organism>
<dbReference type="NCBIfam" id="TIGR01712">
    <property type="entry name" value="phage_N6A_met"/>
    <property type="match status" value="1"/>
</dbReference>
<accession>A0ABC9IKD1</accession>
<dbReference type="Pfam" id="PF05869">
    <property type="entry name" value="Dam"/>
    <property type="match status" value="1"/>
</dbReference>
<evidence type="ECO:0000313" key="4">
    <source>
        <dbReference type="Proteomes" id="UP000018979"/>
    </source>
</evidence>
<dbReference type="GO" id="GO:0008168">
    <property type="term" value="F:methyltransferase activity"/>
    <property type="evidence" value="ECO:0007669"/>
    <property type="project" value="UniProtKB-KW"/>
</dbReference>
<gene>
    <name evidence="3" type="ORF">SMDB11_2623</name>
</gene>
<dbReference type="PROSITE" id="PS00092">
    <property type="entry name" value="N6_MTASE"/>
    <property type="match status" value="1"/>
</dbReference>
<evidence type="ECO:0000313" key="3">
    <source>
        <dbReference type="EMBL" id="CDG13189.1"/>
    </source>
</evidence>
<reference evidence="3 4" key="3">
    <citation type="journal article" date="2014" name="Genome Biol. Evol.">
        <title>Genome evolution and plasticity of Serratia marcescens, an important multidrug-resistant nosocomial pathogen.</title>
        <authorList>
            <person name="Iguchi A."/>
            <person name="Nagaya Y."/>
            <person name="Pradel E."/>
            <person name="Ooka T."/>
            <person name="Ogura Y."/>
            <person name="Katsura K."/>
            <person name="Kurokawa K."/>
            <person name="Oshima K."/>
            <person name="Hattori M."/>
            <person name="Parkhill J."/>
            <person name="Sebaihia M."/>
            <person name="Coulthurst S.J."/>
            <person name="Gotoh N."/>
            <person name="Thomson N.R."/>
            <person name="Ewbank J.J."/>
            <person name="Hayashi T."/>
        </authorList>
    </citation>
    <scope>NUCLEOTIDE SEQUENCE [LARGE SCALE GENOMIC DNA]</scope>
    <source>
        <strain evidence="3 4">Db11</strain>
    </source>
</reference>
<dbReference type="AlphaFoldDB" id="A0ABC9IKD1"/>
<keyword evidence="1" id="KW-0489">Methyltransferase</keyword>
<proteinExistence type="predicted"/>
<reference evidence="4" key="2">
    <citation type="submission" date="2013-11" db="EMBL/GenBank/DDBJ databases">
        <title>Genome sequences of clinical and environmental isolates of Serratia marcescens.</title>
        <authorList>
            <person name="Iguchi A."/>
            <person name="Komatsu H."/>
            <person name="Nagaya Y."/>
            <person name="Ogura Y."/>
            <person name="Katsura K."/>
            <person name="Kurokawa K."/>
            <person name="Ooka T."/>
            <person name="Hattori M."/>
            <person name="Gotoh N."/>
            <person name="Thomson N."/>
            <person name="Hayashi T."/>
        </authorList>
    </citation>
    <scope>NUCLEOTIDE SEQUENCE [LARGE SCALE GENOMIC DNA]</scope>
    <source>
        <strain evidence="4">Db11</strain>
    </source>
</reference>
<dbReference type="KEGG" id="smac:SMDB11_2623"/>
<dbReference type="InterPro" id="IPR002052">
    <property type="entry name" value="DNA_methylase_N6_adenine_CS"/>
</dbReference>
<protein>
    <submittedName>
        <fullName evidence="3">Phage-encoded DNA N-6-adenine-methyltransferase</fullName>
    </submittedName>
</protein>
<dbReference type="EMBL" id="HG326223">
    <property type="protein sequence ID" value="CDG13189.1"/>
    <property type="molecule type" value="Genomic_DNA"/>
</dbReference>
<keyword evidence="2" id="KW-0808">Transferase</keyword>
<reference evidence="3 4" key="1">
    <citation type="submission" date="2013-06" db="EMBL/GenBank/DDBJ databases">
        <authorList>
            <person name="Aslett M."/>
        </authorList>
    </citation>
    <scope>NUCLEOTIDE SEQUENCE [LARGE SCALE GENOMIC DNA]</scope>
    <source>
        <strain evidence="3 4">Db11</strain>
    </source>
</reference>
<dbReference type="RefSeq" id="WP_025303599.1">
    <property type="nucleotide sequence ID" value="NZ_HG326223.1"/>
</dbReference>
<name>A0ABC9IKD1_SERMA</name>
<sequence length="180" mass="19915">MSLVYASNTPAEHKDRWQTPIEIFSALDVEFGFYLDAAADHGNALCARYLTEQDNALAVDWESYGAIWCNPPYSAITPWVEKAAEQCRAQNQPVVMLLPADTSTGWFSLALQSVDEVRLITDGRLAFINSATGKPGKNGNSKGSLLFIWRPFIKPRCQFTTVSRDELIGIGTDILREVAA</sequence>
<evidence type="ECO:0000256" key="1">
    <source>
        <dbReference type="ARBA" id="ARBA00022603"/>
    </source>
</evidence>